<keyword evidence="9" id="KW-0046">Antibiotic resistance</keyword>
<keyword evidence="6 10" id="KW-0812">Transmembrane</keyword>
<dbReference type="EMBL" id="JAEDAJ010000002">
    <property type="protein sequence ID" value="MBK0330732.1"/>
    <property type="molecule type" value="Genomic_DNA"/>
</dbReference>
<dbReference type="Proteomes" id="UP000612352">
    <property type="component" value="Unassembled WGS sequence"/>
</dbReference>
<comment type="subcellular location">
    <subcellularLocation>
        <location evidence="1">Cell inner membrane</location>
        <topology evidence="1">Multi-pass membrane protein</topology>
    </subcellularLocation>
    <subcellularLocation>
        <location evidence="10">Cell membrane</location>
        <topology evidence="10">Multi-pass membrane protein</topology>
    </subcellularLocation>
</comment>
<keyword evidence="5" id="KW-0997">Cell inner membrane</keyword>
<sequence length="298" mass="33902">MRTDVRTAPQLRRDLERRGLDVSALGPVGVRPSLPKYISDLWERRHFIWMDSRHRITLQNSRNRLGNLWLILRPLFDAAMYFVIFGMILKADRGIDNFTAYIIIGVLMFRSTMQSLSQSPGTLRVGKPMIRAFSFPRAALPISAQLRESMQMVLTVVVMLAMIVVLPNHEIPRLSWLLVIPIFLMQCMLNLGVSLLMSRVGFILPDVSQVITVLSRVLMYGSGVIFPIDNYLTHPVAGAIIQANPIYQLLHMYRRVLMDGTAPTVASWVILAVWCVGILIIGFVFFWRGEATYGDEQR</sequence>
<feature type="transmembrane region" description="Helical" evidence="10">
    <location>
        <begin position="175"/>
        <end position="198"/>
    </location>
</feature>
<dbReference type="InterPro" id="IPR000412">
    <property type="entry name" value="ABC_2_transport"/>
</dbReference>
<evidence type="ECO:0000256" key="10">
    <source>
        <dbReference type="RuleBase" id="RU361157"/>
    </source>
</evidence>
<evidence type="ECO:0000256" key="8">
    <source>
        <dbReference type="ARBA" id="ARBA00023136"/>
    </source>
</evidence>
<keyword evidence="7 10" id="KW-1133">Transmembrane helix</keyword>
<gene>
    <name evidence="12" type="ORF">I8D64_04885</name>
</gene>
<organism evidence="12 13">
    <name type="scientific">Brachybacterium halotolerans</name>
    <dbReference type="NCBI Taxonomy" id="2795215"/>
    <lineage>
        <taxon>Bacteria</taxon>
        <taxon>Bacillati</taxon>
        <taxon>Actinomycetota</taxon>
        <taxon>Actinomycetes</taxon>
        <taxon>Micrococcales</taxon>
        <taxon>Dermabacteraceae</taxon>
        <taxon>Brachybacterium</taxon>
    </lineage>
</organism>
<comment type="caution">
    <text evidence="12">The sequence shown here is derived from an EMBL/GenBank/DDBJ whole genome shotgun (WGS) entry which is preliminary data.</text>
</comment>
<feature type="transmembrane region" description="Helical" evidence="10">
    <location>
        <begin position="152"/>
        <end position="169"/>
    </location>
</feature>
<evidence type="ECO:0000313" key="13">
    <source>
        <dbReference type="Proteomes" id="UP000612352"/>
    </source>
</evidence>
<evidence type="ECO:0000256" key="2">
    <source>
        <dbReference type="ARBA" id="ARBA00007783"/>
    </source>
</evidence>
<keyword evidence="13" id="KW-1185">Reference proteome</keyword>
<evidence type="ECO:0000313" key="12">
    <source>
        <dbReference type="EMBL" id="MBK0330732.1"/>
    </source>
</evidence>
<evidence type="ECO:0000256" key="9">
    <source>
        <dbReference type="ARBA" id="ARBA00023251"/>
    </source>
</evidence>
<proteinExistence type="inferred from homology"/>
<keyword evidence="8 10" id="KW-0472">Membrane</keyword>
<evidence type="ECO:0000256" key="1">
    <source>
        <dbReference type="ARBA" id="ARBA00004429"/>
    </source>
</evidence>
<dbReference type="InterPro" id="IPR047817">
    <property type="entry name" value="ABC2_TM_bact-type"/>
</dbReference>
<feature type="domain" description="ABC transmembrane type-2" evidence="11">
    <location>
        <begin position="65"/>
        <end position="289"/>
    </location>
</feature>
<dbReference type="PANTHER" id="PTHR30413">
    <property type="entry name" value="INNER MEMBRANE TRANSPORT PERMEASE"/>
    <property type="match status" value="1"/>
</dbReference>
<protein>
    <recommendedName>
        <fullName evidence="10">Transport permease protein</fullName>
    </recommendedName>
</protein>
<evidence type="ECO:0000256" key="7">
    <source>
        <dbReference type="ARBA" id="ARBA00022989"/>
    </source>
</evidence>
<dbReference type="PROSITE" id="PS51012">
    <property type="entry name" value="ABC_TM2"/>
    <property type="match status" value="1"/>
</dbReference>
<evidence type="ECO:0000256" key="4">
    <source>
        <dbReference type="ARBA" id="ARBA00022475"/>
    </source>
</evidence>
<dbReference type="PANTHER" id="PTHR30413:SF8">
    <property type="entry name" value="TRANSPORT PERMEASE PROTEIN"/>
    <property type="match status" value="1"/>
</dbReference>
<comment type="similarity">
    <text evidence="2 10">Belongs to the ABC-2 integral membrane protein family.</text>
</comment>
<keyword evidence="3 10" id="KW-0813">Transport</keyword>
<dbReference type="PRINTS" id="PR00164">
    <property type="entry name" value="ABC2TRNSPORT"/>
</dbReference>
<comment type="caution">
    <text evidence="10">Lacks conserved residue(s) required for the propagation of feature annotation.</text>
</comment>
<accession>A0ABS1B968</accession>
<evidence type="ECO:0000256" key="3">
    <source>
        <dbReference type="ARBA" id="ARBA00022448"/>
    </source>
</evidence>
<dbReference type="InterPro" id="IPR013525">
    <property type="entry name" value="ABC2_TM"/>
</dbReference>
<dbReference type="Pfam" id="PF01061">
    <property type="entry name" value="ABC2_membrane"/>
    <property type="match status" value="1"/>
</dbReference>
<feature type="transmembrane region" description="Helical" evidence="10">
    <location>
        <begin position="265"/>
        <end position="287"/>
    </location>
</feature>
<name>A0ABS1B968_9MICO</name>
<feature type="transmembrane region" description="Helical" evidence="10">
    <location>
        <begin position="68"/>
        <end position="89"/>
    </location>
</feature>
<evidence type="ECO:0000259" key="11">
    <source>
        <dbReference type="PROSITE" id="PS51012"/>
    </source>
</evidence>
<evidence type="ECO:0000256" key="5">
    <source>
        <dbReference type="ARBA" id="ARBA00022519"/>
    </source>
</evidence>
<evidence type="ECO:0000256" key="6">
    <source>
        <dbReference type="ARBA" id="ARBA00022692"/>
    </source>
</evidence>
<reference evidence="12 13" key="1">
    <citation type="submission" date="2020-12" db="EMBL/GenBank/DDBJ databases">
        <title>Brachybacterium sp. MASK1Z-5, whole genome shotgun sequence.</title>
        <authorList>
            <person name="Tuo L."/>
        </authorList>
    </citation>
    <scope>NUCLEOTIDE SEQUENCE [LARGE SCALE GENOMIC DNA]</scope>
    <source>
        <strain evidence="12 13">MASK1Z-5</strain>
    </source>
</reference>
<keyword evidence="4 10" id="KW-1003">Cell membrane</keyword>
<dbReference type="RefSeq" id="WP_200501391.1">
    <property type="nucleotide sequence ID" value="NZ_JAEDAJ010000002.1"/>
</dbReference>